<reference evidence="3 4" key="1">
    <citation type="submission" date="2016-11" db="EMBL/GenBank/DDBJ databases">
        <authorList>
            <person name="Jaros S."/>
            <person name="Januszkiewicz K."/>
            <person name="Wedrychowicz H."/>
        </authorList>
    </citation>
    <scope>NUCLEOTIDE SEQUENCE [LARGE SCALE GENOMIC DNA]</scope>
    <source>
        <strain evidence="3 4">DSM 26892</strain>
    </source>
</reference>
<gene>
    <name evidence="3" type="ORF">SAMN04488012_10684</name>
</gene>
<dbReference type="AlphaFoldDB" id="A0A1M6HNM3"/>
<dbReference type="STRING" id="313368.SAMN04488012_10684"/>
<name>A0A1M6HNM3_9RHOB</name>
<feature type="signal peptide" evidence="2">
    <location>
        <begin position="1"/>
        <end position="24"/>
    </location>
</feature>
<proteinExistence type="predicted"/>
<keyword evidence="1" id="KW-1133">Transmembrane helix</keyword>
<protein>
    <submittedName>
        <fullName evidence="3">Uncharacterized protein</fullName>
    </submittedName>
</protein>
<evidence type="ECO:0000256" key="2">
    <source>
        <dbReference type="SAM" id="SignalP"/>
    </source>
</evidence>
<sequence>MTPTTRNIALAAAAVALPAALAAAAGPERMRRLPARVRDVMHDDSVEGQLRRLESRLTDLGDDLDFHSARNDRMADMGRIAAIAGAVLLVPAALTAWMNRGRIADTARRYRSTGEAPGGGFADDLADLEDDIEEQREDAFEAVTGAAQDMRD</sequence>
<organism evidence="3 4">
    <name type="scientific">Palleronia salina</name>
    <dbReference type="NCBI Taxonomy" id="313368"/>
    <lineage>
        <taxon>Bacteria</taxon>
        <taxon>Pseudomonadati</taxon>
        <taxon>Pseudomonadota</taxon>
        <taxon>Alphaproteobacteria</taxon>
        <taxon>Rhodobacterales</taxon>
        <taxon>Roseobacteraceae</taxon>
        <taxon>Palleronia</taxon>
    </lineage>
</organism>
<dbReference type="Proteomes" id="UP000184040">
    <property type="component" value="Unassembled WGS sequence"/>
</dbReference>
<keyword evidence="4" id="KW-1185">Reference proteome</keyword>
<dbReference type="RefSeq" id="WP_073128714.1">
    <property type="nucleotide sequence ID" value="NZ_FQZA01000006.1"/>
</dbReference>
<keyword evidence="2" id="KW-0732">Signal</keyword>
<keyword evidence="1" id="KW-0472">Membrane</keyword>
<feature type="chain" id="PRO_5013291281" evidence="2">
    <location>
        <begin position="25"/>
        <end position="152"/>
    </location>
</feature>
<feature type="transmembrane region" description="Helical" evidence="1">
    <location>
        <begin position="80"/>
        <end position="99"/>
    </location>
</feature>
<keyword evidence="1" id="KW-0812">Transmembrane</keyword>
<dbReference type="EMBL" id="FQZA01000006">
    <property type="protein sequence ID" value="SHJ23797.1"/>
    <property type="molecule type" value="Genomic_DNA"/>
</dbReference>
<evidence type="ECO:0000256" key="1">
    <source>
        <dbReference type="SAM" id="Phobius"/>
    </source>
</evidence>
<evidence type="ECO:0000313" key="4">
    <source>
        <dbReference type="Proteomes" id="UP000184040"/>
    </source>
</evidence>
<accession>A0A1M6HNM3</accession>
<evidence type="ECO:0000313" key="3">
    <source>
        <dbReference type="EMBL" id="SHJ23797.1"/>
    </source>
</evidence>